<dbReference type="VEuPathDB" id="ToxoDB:CSUI_010288"/>
<name>A0A2C6KH99_9APIC</name>
<protein>
    <submittedName>
        <fullName evidence="2">Uncharacterized protein</fullName>
    </submittedName>
</protein>
<feature type="region of interest" description="Disordered" evidence="1">
    <location>
        <begin position="149"/>
        <end position="174"/>
    </location>
</feature>
<evidence type="ECO:0000313" key="3">
    <source>
        <dbReference type="Proteomes" id="UP000221165"/>
    </source>
</evidence>
<dbReference type="EMBL" id="MIGC01007059">
    <property type="protein sequence ID" value="PHJ15902.1"/>
    <property type="molecule type" value="Genomic_DNA"/>
</dbReference>
<proteinExistence type="predicted"/>
<accession>A0A2C6KH99</accession>
<dbReference type="AlphaFoldDB" id="A0A2C6KH99"/>
<comment type="caution">
    <text evidence="2">The sequence shown here is derived from an EMBL/GenBank/DDBJ whole genome shotgun (WGS) entry which is preliminary data.</text>
</comment>
<keyword evidence="3" id="KW-1185">Reference proteome</keyword>
<dbReference type="GeneID" id="94433604"/>
<sequence length="174" mass="20229">MHQLGAGRRRQPTRMRASYRQVHSGGLRQRRNCSNFFLPCTSLRNTLNNYHHVVKMLFDPQCGEHGSFQRAAHVEYRPRSRAYDRLHEGLEVASVLRGPWGLFRSRTRLVVGPRHDRVVRMRAPSRSRRQTYFPRLPRADLGRTVAVRSNELPGSSPAKSRIPFSEPNTTQHRH</sequence>
<dbReference type="Proteomes" id="UP000221165">
    <property type="component" value="Unassembled WGS sequence"/>
</dbReference>
<dbReference type="RefSeq" id="XP_067917634.1">
    <property type="nucleotide sequence ID" value="XM_068070393.1"/>
</dbReference>
<organism evidence="2 3">
    <name type="scientific">Cystoisospora suis</name>
    <dbReference type="NCBI Taxonomy" id="483139"/>
    <lineage>
        <taxon>Eukaryota</taxon>
        <taxon>Sar</taxon>
        <taxon>Alveolata</taxon>
        <taxon>Apicomplexa</taxon>
        <taxon>Conoidasida</taxon>
        <taxon>Coccidia</taxon>
        <taxon>Eucoccidiorida</taxon>
        <taxon>Eimeriorina</taxon>
        <taxon>Sarcocystidae</taxon>
        <taxon>Cystoisospora</taxon>
    </lineage>
</organism>
<reference evidence="2 3" key="1">
    <citation type="journal article" date="2017" name="Int. J. Parasitol.">
        <title>The genome of the protozoan parasite Cystoisospora suis and a reverse vaccinology approach to identify vaccine candidates.</title>
        <authorList>
            <person name="Palmieri N."/>
            <person name="Shrestha A."/>
            <person name="Ruttkowski B."/>
            <person name="Beck T."/>
            <person name="Vogl C."/>
            <person name="Tomley F."/>
            <person name="Blake D.P."/>
            <person name="Joachim A."/>
        </authorList>
    </citation>
    <scope>NUCLEOTIDE SEQUENCE [LARGE SCALE GENOMIC DNA]</scope>
    <source>
        <strain evidence="2 3">Wien I</strain>
    </source>
</reference>
<evidence type="ECO:0000256" key="1">
    <source>
        <dbReference type="SAM" id="MobiDB-lite"/>
    </source>
</evidence>
<feature type="region of interest" description="Disordered" evidence="1">
    <location>
        <begin position="1"/>
        <end position="23"/>
    </location>
</feature>
<gene>
    <name evidence="2" type="ORF">CSUI_010288</name>
</gene>
<evidence type="ECO:0000313" key="2">
    <source>
        <dbReference type="EMBL" id="PHJ15902.1"/>
    </source>
</evidence>